<keyword evidence="2" id="KW-1185">Reference proteome</keyword>
<proteinExistence type="predicted"/>
<accession>A0A4R8QAI0</accession>
<dbReference type="Proteomes" id="UP000295083">
    <property type="component" value="Unassembled WGS sequence"/>
</dbReference>
<dbReference type="AlphaFoldDB" id="A0A4R8QAI0"/>
<evidence type="ECO:0000313" key="1">
    <source>
        <dbReference type="EMBL" id="TDZ35682.1"/>
    </source>
</evidence>
<organism evidence="1 2">
    <name type="scientific">Colletotrichum spinosum</name>
    <dbReference type="NCBI Taxonomy" id="1347390"/>
    <lineage>
        <taxon>Eukaryota</taxon>
        <taxon>Fungi</taxon>
        <taxon>Dikarya</taxon>
        <taxon>Ascomycota</taxon>
        <taxon>Pezizomycotina</taxon>
        <taxon>Sordariomycetes</taxon>
        <taxon>Hypocreomycetidae</taxon>
        <taxon>Glomerellales</taxon>
        <taxon>Glomerellaceae</taxon>
        <taxon>Colletotrichum</taxon>
        <taxon>Colletotrichum orbiculare species complex</taxon>
    </lineage>
</organism>
<gene>
    <name evidence="1" type="ORF">C8035_v007197</name>
</gene>
<protein>
    <submittedName>
        <fullName evidence="1">Uncharacterized protein</fullName>
    </submittedName>
</protein>
<name>A0A4R8QAI0_9PEZI</name>
<reference evidence="1 2" key="1">
    <citation type="submission" date="2018-11" db="EMBL/GenBank/DDBJ databases">
        <title>Genome sequence and assembly of Colletotrichum spinosum.</title>
        <authorList>
            <person name="Gan P."/>
            <person name="Shirasu K."/>
        </authorList>
    </citation>
    <scope>NUCLEOTIDE SEQUENCE [LARGE SCALE GENOMIC DNA]</scope>
    <source>
        <strain evidence="1 2">CBS 515.97</strain>
    </source>
</reference>
<sequence>MPGVGSSQYSSGGANKGSCTLASLIPPSGLLSWVVPPPDVGSFTKGISHEEMAFPPLYQAGKTPARI</sequence>
<dbReference type="EMBL" id="QAPG01000038">
    <property type="protein sequence ID" value="TDZ35682.1"/>
    <property type="molecule type" value="Genomic_DNA"/>
</dbReference>
<evidence type="ECO:0000313" key="2">
    <source>
        <dbReference type="Proteomes" id="UP000295083"/>
    </source>
</evidence>
<comment type="caution">
    <text evidence="1">The sequence shown here is derived from an EMBL/GenBank/DDBJ whole genome shotgun (WGS) entry which is preliminary data.</text>
</comment>